<evidence type="ECO:0000313" key="1">
    <source>
        <dbReference type="EMBL" id="KAF9515214.1"/>
    </source>
</evidence>
<sequence length="114" mass="12099">MDGTAGQKTTWPRKLLALFTFRRVRDTKSKAPPETPPKAISASVIVSAENALRGIPIHGAKLGIGASLDVIKKIGLTPALNQETVWSLERNVATSRRTPGTLGLHGETSIPCGC</sequence>
<evidence type="ECO:0000313" key="2">
    <source>
        <dbReference type="Proteomes" id="UP000886523"/>
    </source>
</evidence>
<accession>A0A9P6DXT8</accession>
<proteinExistence type="predicted"/>
<reference evidence="1" key="1">
    <citation type="journal article" date="2020" name="Nat. Commun.">
        <title>Large-scale genome sequencing of mycorrhizal fungi provides insights into the early evolution of symbiotic traits.</title>
        <authorList>
            <person name="Miyauchi S."/>
            <person name="Kiss E."/>
            <person name="Kuo A."/>
            <person name="Drula E."/>
            <person name="Kohler A."/>
            <person name="Sanchez-Garcia M."/>
            <person name="Morin E."/>
            <person name="Andreopoulos B."/>
            <person name="Barry K.W."/>
            <person name="Bonito G."/>
            <person name="Buee M."/>
            <person name="Carver A."/>
            <person name="Chen C."/>
            <person name="Cichocki N."/>
            <person name="Clum A."/>
            <person name="Culley D."/>
            <person name="Crous P.W."/>
            <person name="Fauchery L."/>
            <person name="Girlanda M."/>
            <person name="Hayes R.D."/>
            <person name="Keri Z."/>
            <person name="LaButti K."/>
            <person name="Lipzen A."/>
            <person name="Lombard V."/>
            <person name="Magnuson J."/>
            <person name="Maillard F."/>
            <person name="Murat C."/>
            <person name="Nolan M."/>
            <person name="Ohm R.A."/>
            <person name="Pangilinan J."/>
            <person name="Pereira M.F."/>
            <person name="Perotto S."/>
            <person name="Peter M."/>
            <person name="Pfister S."/>
            <person name="Riley R."/>
            <person name="Sitrit Y."/>
            <person name="Stielow J.B."/>
            <person name="Szollosi G."/>
            <person name="Zifcakova L."/>
            <person name="Stursova M."/>
            <person name="Spatafora J.W."/>
            <person name="Tedersoo L."/>
            <person name="Vaario L.M."/>
            <person name="Yamada A."/>
            <person name="Yan M."/>
            <person name="Wang P."/>
            <person name="Xu J."/>
            <person name="Bruns T."/>
            <person name="Baldrian P."/>
            <person name="Vilgalys R."/>
            <person name="Dunand C."/>
            <person name="Henrissat B."/>
            <person name="Grigoriev I.V."/>
            <person name="Hibbett D."/>
            <person name="Nagy L.G."/>
            <person name="Martin F.M."/>
        </authorList>
    </citation>
    <scope>NUCLEOTIDE SEQUENCE</scope>
    <source>
        <strain evidence="1">UP504</strain>
    </source>
</reference>
<keyword evidence="2" id="KW-1185">Reference proteome</keyword>
<dbReference type="EMBL" id="MU128952">
    <property type="protein sequence ID" value="KAF9515214.1"/>
    <property type="molecule type" value="Genomic_DNA"/>
</dbReference>
<gene>
    <name evidence="1" type="ORF">BS47DRAFT_1391750</name>
</gene>
<name>A0A9P6DXT8_9AGAM</name>
<protein>
    <submittedName>
        <fullName evidence="1">Uncharacterized protein</fullName>
    </submittedName>
</protein>
<dbReference type="Proteomes" id="UP000886523">
    <property type="component" value="Unassembled WGS sequence"/>
</dbReference>
<dbReference type="AlphaFoldDB" id="A0A9P6DXT8"/>
<comment type="caution">
    <text evidence="1">The sequence shown here is derived from an EMBL/GenBank/DDBJ whole genome shotgun (WGS) entry which is preliminary data.</text>
</comment>
<organism evidence="1 2">
    <name type="scientific">Hydnum rufescens UP504</name>
    <dbReference type="NCBI Taxonomy" id="1448309"/>
    <lineage>
        <taxon>Eukaryota</taxon>
        <taxon>Fungi</taxon>
        <taxon>Dikarya</taxon>
        <taxon>Basidiomycota</taxon>
        <taxon>Agaricomycotina</taxon>
        <taxon>Agaricomycetes</taxon>
        <taxon>Cantharellales</taxon>
        <taxon>Hydnaceae</taxon>
        <taxon>Hydnum</taxon>
    </lineage>
</organism>